<name>A0A0K0Y7F7_9RHOB</name>
<dbReference type="InterPro" id="IPR000304">
    <property type="entry name" value="Pyrroline-COOH_reductase"/>
</dbReference>
<comment type="subcellular location">
    <subcellularLocation>
        <location evidence="4">Cytoplasm</location>
    </subcellularLocation>
</comment>
<evidence type="ECO:0000256" key="3">
    <source>
        <dbReference type="ARBA" id="ARBA00023002"/>
    </source>
</evidence>
<dbReference type="UniPathway" id="UPA00098">
    <property type="reaction ID" value="UER00361"/>
</dbReference>
<comment type="function">
    <text evidence="4">Catalyzes the reduction of 1-pyrroline-5-carboxylate (PCA) to L-proline.</text>
</comment>
<dbReference type="NCBIfam" id="TIGR00112">
    <property type="entry name" value="proC"/>
    <property type="match status" value="1"/>
</dbReference>
<dbReference type="EMBL" id="CP012160">
    <property type="protein sequence ID" value="AKS46816.1"/>
    <property type="molecule type" value="Genomic_DNA"/>
</dbReference>
<dbReference type="RefSeq" id="WP_049835090.1">
    <property type="nucleotide sequence ID" value="NZ_CP012160.1"/>
</dbReference>
<keyword evidence="2 4" id="KW-0521">NADP</keyword>
<dbReference type="Pfam" id="PF14748">
    <property type="entry name" value="P5CR_dimer"/>
    <property type="match status" value="1"/>
</dbReference>
<evidence type="ECO:0000256" key="6">
    <source>
        <dbReference type="PIRSR" id="PIRSR000193-1"/>
    </source>
</evidence>
<dbReference type="Gene3D" id="3.40.50.720">
    <property type="entry name" value="NAD(P)-binding Rossmann-like Domain"/>
    <property type="match status" value="1"/>
</dbReference>
<dbReference type="PIRSF" id="PIRSF000193">
    <property type="entry name" value="Pyrrol-5-carb_rd"/>
    <property type="match status" value="1"/>
</dbReference>
<keyword evidence="4" id="KW-0028">Amino-acid biosynthesis</keyword>
<dbReference type="KEGG" id="otm:OSB_22800"/>
<comment type="catalytic activity">
    <reaction evidence="4">
        <text>L-proline + NADP(+) = (S)-1-pyrroline-5-carboxylate + NADPH + 2 H(+)</text>
        <dbReference type="Rhea" id="RHEA:14109"/>
        <dbReference type="ChEBI" id="CHEBI:15378"/>
        <dbReference type="ChEBI" id="CHEBI:17388"/>
        <dbReference type="ChEBI" id="CHEBI:57783"/>
        <dbReference type="ChEBI" id="CHEBI:58349"/>
        <dbReference type="ChEBI" id="CHEBI:60039"/>
        <dbReference type="EC" id="1.5.1.2"/>
    </reaction>
</comment>
<dbReference type="Pfam" id="PF03807">
    <property type="entry name" value="F420_oxidored"/>
    <property type="match status" value="1"/>
</dbReference>
<dbReference type="SUPFAM" id="SSF51735">
    <property type="entry name" value="NAD(P)-binding Rossmann-fold domains"/>
    <property type="match status" value="1"/>
</dbReference>
<feature type="binding site" evidence="6">
    <location>
        <position position="55"/>
    </location>
    <ligand>
        <name>NADPH</name>
        <dbReference type="ChEBI" id="CHEBI:57783"/>
    </ligand>
</feature>
<comment type="catalytic activity">
    <reaction evidence="4">
        <text>L-proline + NAD(+) = (S)-1-pyrroline-5-carboxylate + NADH + 2 H(+)</text>
        <dbReference type="Rhea" id="RHEA:14105"/>
        <dbReference type="ChEBI" id="CHEBI:15378"/>
        <dbReference type="ChEBI" id="CHEBI:17388"/>
        <dbReference type="ChEBI" id="CHEBI:57540"/>
        <dbReference type="ChEBI" id="CHEBI:57945"/>
        <dbReference type="ChEBI" id="CHEBI:60039"/>
        <dbReference type="EC" id="1.5.1.2"/>
    </reaction>
</comment>
<dbReference type="OrthoDB" id="9805754at2"/>
<dbReference type="GO" id="GO:0055129">
    <property type="term" value="P:L-proline biosynthetic process"/>
    <property type="evidence" value="ECO:0007669"/>
    <property type="project" value="UniProtKB-UniRule"/>
</dbReference>
<keyword evidence="4" id="KW-0963">Cytoplasm</keyword>
<gene>
    <name evidence="7" type="primary">proC_1</name>
    <name evidence="4" type="synonym">proC</name>
    <name evidence="7" type="ORF">OSB_22800</name>
</gene>
<dbReference type="HAMAP" id="MF_01925">
    <property type="entry name" value="P5C_reductase"/>
    <property type="match status" value="1"/>
</dbReference>
<dbReference type="AlphaFoldDB" id="A0A0K0Y7F7"/>
<dbReference type="FunFam" id="1.10.3730.10:FF:000001">
    <property type="entry name" value="Pyrroline-5-carboxylate reductase"/>
    <property type="match status" value="1"/>
</dbReference>
<proteinExistence type="inferred from homology"/>
<dbReference type="InterPro" id="IPR028939">
    <property type="entry name" value="P5C_Rdtase_cat_N"/>
</dbReference>
<protein>
    <recommendedName>
        <fullName evidence="4 5">Pyrroline-5-carboxylate reductase</fullName>
        <shortName evidence="4">P5C reductase</shortName>
        <shortName evidence="4">P5CR</shortName>
        <ecNumber evidence="4 5">1.5.1.2</ecNumber>
    </recommendedName>
    <alternativeName>
        <fullName evidence="4">PCA reductase</fullName>
    </alternativeName>
</protein>
<accession>A0A0K0Y7F7</accession>
<evidence type="ECO:0000256" key="5">
    <source>
        <dbReference type="NCBIfam" id="TIGR00112"/>
    </source>
</evidence>
<evidence type="ECO:0000256" key="4">
    <source>
        <dbReference type="HAMAP-Rule" id="MF_01925"/>
    </source>
</evidence>
<evidence type="ECO:0000313" key="7">
    <source>
        <dbReference type="EMBL" id="AKS46816.1"/>
    </source>
</evidence>
<dbReference type="STRING" id="1458307.OSB_22800"/>
<comment type="similarity">
    <text evidence="1 4">Belongs to the pyrroline-5-carboxylate reductase family.</text>
</comment>
<dbReference type="PANTHER" id="PTHR11645">
    <property type="entry name" value="PYRROLINE-5-CARBOXYLATE REDUCTASE"/>
    <property type="match status" value="1"/>
</dbReference>
<dbReference type="GO" id="GO:0004735">
    <property type="term" value="F:pyrroline-5-carboxylate reductase activity"/>
    <property type="evidence" value="ECO:0007669"/>
    <property type="project" value="UniProtKB-UniRule"/>
</dbReference>
<organism evidence="7 8">
    <name type="scientific">Octadecabacter temperatus</name>
    <dbReference type="NCBI Taxonomy" id="1458307"/>
    <lineage>
        <taxon>Bacteria</taxon>
        <taxon>Pseudomonadati</taxon>
        <taxon>Pseudomonadota</taxon>
        <taxon>Alphaproteobacteria</taxon>
        <taxon>Rhodobacterales</taxon>
        <taxon>Roseobacteraceae</taxon>
        <taxon>Octadecabacter</taxon>
    </lineage>
</organism>
<dbReference type="Proteomes" id="UP000067444">
    <property type="component" value="Chromosome"/>
</dbReference>
<dbReference type="GO" id="GO:0005737">
    <property type="term" value="C:cytoplasm"/>
    <property type="evidence" value="ECO:0007669"/>
    <property type="project" value="UniProtKB-SubCell"/>
</dbReference>
<sequence>MDRLNAGGLVMVGCGFMGQALLEGWLANGLRPEAVTVQDPTPSDWLRTQTGLRVNAPVPATPAAILIATKPQVLDQVLPPLSPLGNGETLVMSIAAGAPVSLFERHFGAETPVIRAMPNLPASIGFGATGIYGNTAAEPHLPIAETLFRAVGTCVAVPDEDMLHLVTGLSGSGPAYVFAMVEAMAQAASDLGLPEELAVALAHQTVAGAGAMVAQPESQAEALRHAVTSKGGTTAAGLAALVPELNLLMGETIQAASKRSVELSQ</sequence>
<keyword evidence="4" id="KW-0641">Proline biosynthesis</keyword>
<dbReference type="Gene3D" id="1.10.3730.10">
    <property type="entry name" value="ProC C-terminal domain-like"/>
    <property type="match status" value="1"/>
</dbReference>
<dbReference type="InterPro" id="IPR008927">
    <property type="entry name" value="6-PGluconate_DH-like_C_sf"/>
</dbReference>
<evidence type="ECO:0000313" key="8">
    <source>
        <dbReference type="Proteomes" id="UP000067444"/>
    </source>
</evidence>
<evidence type="ECO:0000256" key="2">
    <source>
        <dbReference type="ARBA" id="ARBA00022857"/>
    </source>
</evidence>
<comment type="pathway">
    <text evidence="4">Amino-acid biosynthesis; L-proline biosynthesis; L-proline from L-glutamate 5-semialdehyde: step 1/1.</text>
</comment>
<dbReference type="EC" id="1.5.1.2" evidence="4 5"/>
<keyword evidence="8" id="KW-1185">Reference proteome</keyword>
<feature type="binding site" evidence="6">
    <location>
        <begin position="68"/>
        <end position="71"/>
    </location>
    <ligand>
        <name>NADP(+)</name>
        <dbReference type="ChEBI" id="CHEBI:58349"/>
    </ligand>
</feature>
<evidence type="ECO:0000256" key="1">
    <source>
        <dbReference type="ARBA" id="ARBA00005525"/>
    </source>
</evidence>
<keyword evidence="3 4" id="KW-0560">Oxidoreductase</keyword>
<dbReference type="SUPFAM" id="SSF48179">
    <property type="entry name" value="6-phosphogluconate dehydrogenase C-terminal domain-like"/>
    <property type="match status" value="1"/>
</dbReference>
<dbReference type="InterPro" id="IPR036291">
    <property type="entry name" value="NAD(P)-bd_dom_sf"/>
</dbReference>
<dbReference type="PATRIC" id="fig|1458307.3.peg.2299"/>
<dbReference type="PANTHER" id="PTHR11645:SF0">
    <property type="entry name" value="PYRROLINE-5-CARBOXYLATE REDUCTASE 3"/>
    <property type="match status" value="1"/>
</dbReference>
<dbReference type="InterPro" id="IPR029036">
    <property type="entry name" value="P5CR_dimer"/>
</dbReference>
<reference evidence="7 8" key="1">
    <citation type="journal article" date="2015" name="Genome Announc.">
        <title>Closed Genome Sequence of Octadecabacter temperatus SB1, the First Mesophilic Species of the Genus Octadecabacter.</title>
        <authorList>
            <person name="Voget S."/>
            <person name="Billerbeck S."/>
            <person name="Simon M."/>
            <person name="Daniel R."/>
        </authorList>
    </citation>
    <scope>NUCLEOTIDE SEQUENCE [LARGE SCALE GENOMIC DNA]</scope>
    <source>
        <strain evidence="7 8">SB1</strain>
    </source>
</reference>